<dbReference type="InterPro" id="IPR036388">
    <property type="entry name" value="WH-like_DNA-bd_sf"/>
</dbReference>
<proteinExistence type="predicted"/>
<dbReference type="AlphaFoldDB" id="A0AA45KIF8"/>
<dbReference type="InterPro" id="IPR036390">
    <property type="entry name" value="WH_DNA-bd_sf"/>
</dbReference>
<protein>
    <submittedName>
        <fullName evidence="2">Helix-turn-helix transcriptional regulator</fullName>
    </submittedName>
</protein>
<accession>A0AA45KIF8</accession>
<dbReference type="Gene3D" id="1.10.10.10">
    <property type="entry name" value="Winged helix-like DNA-binding domain superfamily/Winged helix DNA-binding domain"/>
    <property type="match status" value="1"/>
</dbReference>
<name>A0AA45KIF8_9LACT</name>
<gene>
    <name evidence="2" type="ORF">JW886_02490</name>
</gene>
<dbReference type="KEGG" id="lti:JW886_02490"/>
<dbReference type="EMBL" id="CP070872">
    <property type="protein sequence ID" value="QSE77148.1"/>
    <property type="molecule type" value="Genomic_DNA"/>
</dbReference>
<dbReference type="PANTHER" id="PTHR33169:SF14">
    <property type="entry name" value="TRANSCRIPTIONAL REGULATOR RV3488"/>
    <property type="match status" value="1"/>
</dbReference>
<dbReference type="Pfam" id="PF03551">
    <property type="entry name" value="PadR"/>
    <property type="match status" value="1"/>
</dbReference>
<keyword evidence="3" id="KW-1185">Reference proteome</keyword>
<dbReference type="RefSeq" id="WP_075524863.1">
    <property type="nucleotide sequence ID" value="NZ_BNDT01000002.1"/>
</dbReference>
<sequence length="113" mass="13211">MAEIPKEMLRAQTNVILLNVLKQGDNYVYGIIKQVREASNGELELNEATLYTIFKRLEKEGIISSYWGDESQGGRRKYYRLTEIGHENMQRAFESWARVDQIIENIEKSNKLK</sequence>
<dbReference type="InterPro" id="IPR052509">
    <property type="entry name" value="Metal_resp_DNA-bind_regulator"/>
</dbReference>
<dbReference type="SUPFAM" id="SSF46785">
    <property type="entry name" value="Winged helix' DNA-binding domain"/>
    <property type="match status" value="1"/>
</dbReference>
<organism evidence="2 3">
    <name type="scientific">Lactococcus taiwanensis</name>
    <dbReference type="NCBI Taxonomy" id="1151742"/>
    <lineage>
        <taxon>Bacteria</taxon>
        <taxon>Bacillati</taxon>
        <taxon>Bacillota</taxon>
        <taxon>Bacilli</taxon>
        <taxon>Lactobacillales</taxon>
        <taxon>Streptococcaceae</taxon>
        <taxon>Lactococcus</taxon>
    </lineage>
</organism>
<dbReference type="Proteomes" id="UP000663608">
    <property type="component" value="Chromosome"/>
</dbReference>
<dbReference type="PANTHER" id="PTHR33169">
    <property type="entry name" value="PADR-FAMILY TRANSCRIPTIONAL REGULATOR"/>
    <property type="match status" value="1"/>
</dbReference>
<dbReference type="InterPro" id="IPR005149">
    <property type="entry name" value="Tscrpt_reg_PadR_N"/>
</dbReference>
<evidence type="ECO:0000313" key="2">
    <source>
        <dbReference type="EMBL" id="QSE77148.1"/>
    </source>
</evidence>
<evidence type="ECO:0000313" key="3">
    <source>
        <dbReference type="Proteomes" id="UP000663608"/>
    </source>
</evidence>
<feature type="domain" description="Transcription regulator PadR N-terminal" evidence="1">
    <location>
        <begin position="17"/>
        <end position="90"/>
    </location>
</feature>
<evidence type="ECO:0000259" key="1">
    <source>
        <dbReference type="Pfam" id="PF03551"/>
    </source>
</evidence>
<reference evidence="2 3" key="1">
    <citation type="submission" date="2021-02" db="EMBL/GenBank/DDBJ databases">
        <title>Complete genome sequence of Lactococcus lactis strain K_LL004.</title>
        <authorList>
            <person name="Kim H.B."/>
        </authorList>
    </citation>
    <scope>NUCLEOTIDE SEQUENCE [LARGE SCALE GENOMIC DNA]</scope>
    <source>
        <strain evidence="2 3">K_LL004</strain>
    </source>
</reference>